<name>A0ABS3D4D9_9ALTE</name>
<sequence length="100" mass="11333">AMSIVHRMTIRARHDRAVRLRQCLARLDQIGRDIPGCQGLRVLPLRGDPLTWEVEGQWRSAAARDAFLGSECLRRVLAQAIEEGLFTHLECAMELQQQVA</sequence>
<dbReference type="EMBL" id="JAFKCS010000801">
    <property type="protein sequence ID" value="MBN7823495.1"/>
    <property type="molecule type" value="Genomic_DNA"/>
</dbReference>
<keyword evidence="3" id="KW-1185">Reference proteome</keyword>
<keyword evidence="2" id="KW-0560">Oxidoreductase</keyword>
<dbReference type="RefSeq" id="WP_206597198.1">
    <property type="nucleotide sequence ID" value="NZ_JAFKCS010000801.1"/>
</dbReference>
<dbReference type="GO" id="GO:0004497">
    <property type="term" value="F:monooxygenase activity"/>
    <property type="evidence" value="ECO:0007669"/>
    <property type="project" value="UniProtKB-KW"/>
</dbReference>
<feature type="domain" description="ABM" evidence="1">
    <location>
        <begin position="5"/>
        <end position="74"/>
    </location>
</feature>
<accession>A0ABS3D4D9</accession>
<protein>
    <submittedName>
        <fullName evidence="2">Antibiotic biosynthesis monooxygenase</fullName>
    </submittedName>
</protein>
<evidence type="ECO:0000259" key="1">
    <source>
        <dbReference type="Pfam" id="PF03992"/>
    </source>
</evidence>
<gene>
    <name evidence="2" type="ORF">J0A65_26745</name>
</gene>
<organism evidence="2 3">
    <name type="scientific">Bowmanella yangjiangensis</name>
    <dbReference type="NCBI Taxonomy" id="2811230"/>
    <lineage>
        <taxon>Bacteria</taxon>
        <taxon>Pseudomonadati</taxon>
        <taxon>Pseudomonadota</taxon>
        <taxon>Gammaproteobacteria</taxon>
        <taxon>Alteromonadales</taxon>
        <taxon>Alteromonadaceae</taxon>
        <taxon>Bowmanella</taxon>
    </lineage>
</organism>
<feature type="non-terminal residue" evidence="2">
    <location>
        <position position="1"/>
    </location>
</feature>
<dbReference type="Proteomes" id="UP000663992">
    <property type="component" value="Unassembled WGS sequence"/>
</dbReference>
<dbReference type="Pfam" id="PF03992">
    <property type="entry name" value="ABM"/>
    <property type="match status" value="1"/>
</dbReference>
<evidence type="ECO:0000313" key="3">
    <source>
        <dbReference type="Proteomes" id="UP000663992"/>
    </source>
</evidence>
<comment type="caution">
    <text evidence="2">The sequence shown here is derived from an EMBL/GenBank/DDBJ whole genome shotgun (WGS) entry which is preliminary data.</text>
</comment>
<dbReference type="InterPro" id="IPR007138">
    <property type="entry name" value="ABM_dom"/>
</dbReference>
<evidence type="ECO:0000313" key="2">
    <source>
        <dbReference type="EMBL" id="MBN7823495.1"/>
    </source>
</evidence>
<dbReference type="InterPro" id="IPR011008">
    <property type="entry name" value="Dimeric_a/b-barrel"/>
</dbReference>
<keyword evidence="2" id="KW-0503">Monooxygenase</keyword>
<proteinExistence type="predicted"/>
<reference evidence="2 3" key="1">
    <citation type="submission" date="2021-03" db="EMBL/GenBank/DDBJ databases">
        <title>novel species isolated from a fishpond in China.</title>
        <authorList>
            <person name="Lu H."/>
            <person name="Cai Z."/>
        </authorList>
    </citation>
    <scope>NUCLEOTIDE SEQUENCE [LARGE SCALE GENOMIC DNA]</scope>
    <source>
        <strain evidence="2 3">Y57</strain>
    </source>
</reference>
<dbReference type="SUPFAM" id="SSF54909">
    <property type="entry name" value="Dimeric alpha+beta barrel"/>
    <property type="match status" value="1"/>
</dbReference>